<reference evidence="2" key="1">
    <citation type="journal article" date="2022" name="bioRxiv">
        <title>Sequencing and chromosome-scale assembly of the giantPleurodeles waltlgenome.</title>
        <authorList>
            <person name="Brown T."/>
            <person name="Elewa A."/>
            <person name="Iarovenko S."/>
            <person name="Subramanian E."/>
            <person name="Araus A.J."/>
            <person name="Petzold A."/>
            <person name="Susuki M."/>
            <person name="Suzuki K.-i.T."/>
            <person name="Hayashi T."/>
            <person name="Toyoda A."/>
            <person name="Oliveira C."/>
            <person name="Osipova E."/>
            <person name="Leigh N.D."/>
            <person name="Simon A."/>
            <person name="Yun M.H."/>
        </authorList>
    </citation>
    <scope>NUCLEOTIDE SEQUENCE</scope>
    <source>
        <strain evidence="2">20211129_DDA</strain>
        <tissue evidence="2">Liver</tissue>
    </source>
</reference>
<name>A0AAV7NS59_PLEWA</name>
<keyword evidence="3" id="KW-1185">Reference proteome</keyword>
<accession>A0AAV7NS59</accession>
<evidence type="ECO:0000313" key="2">
    <source>
        <dbReference type="EMBL" id="KAJ1118935.1"/>
    </source>
</evidence>
<feature type="region of interest" description="Disordered" evidence="1">
    <location>
        <begin position="105"/>
        <end position="129"/>
    </location>
</feature>
<organism evidence="2 3">
    <name type="scientific">Pleurodeles waltl</name>
    <name type="common">Iberian ribbed newt</name>
    <dbReference type="NCBI Taxonomy" id="8319"/>
    <lineage>
        <taxon>Eukaryota</taxon>
        <taxon>Metazoa</taxon>
        <taxon>Chordata</taxon>
        <taxon>Craniata</taxon>
        <taxon>Vertebrata</taxon>
        <taxon>Euteleostomi</taxon>
        <taxon>Amphibia</taxon>
        <taxon>Batrachia</taxon>
        <taxon>Caudata</taxon>
        <taxon>Salamandroidea</taxon>
        <taxon>Salamandridae</taxon>
        <taxon>Pleurodelinae</taxon>
        <taxon>Pleurodeles</taxon>
    </lineage>
</organism>
<protein>
    <submittedName>
        <fullName evidence="2">Uncharacterized protein</fullName>
    </submittedName>
</protein>
<proteinExistence type="predicted"/>
<feature type="compositionally biased region" description="Polar residues" evidence="1">
    <location>
        <begin position="19"/>
        <end position="28"/>
    </location>
</feature>
<feature type="region of interest" description="Disordered" evidence="1">
    <location>
        <begin position="1"/>
        <end position="44"/>
    </location>
</feature>
<dbReference type="AlphaFoldDB" id="A0AAV7NS59"/>
<gene>
    <name evidence="2" type="ORF">NDU88_007122</name>
</gene>
<evidence type="ECO:0000256" key="1">
    <source>
        <dbReference type="SAM" id="MobiDB-lite"/>
    </source>
</evidence>
<comment type="caution">
    <text evidence="2">The sequence shown here is derived from an EMBL/GenBank/DDBJ whole genome shotgun (WGS) entry which is preliminary data.</text>
</comment>
<sequence>MYLDVDPEKAKRKNKVRVTSKSLYQQKNVPPGRGHPAVAPAGSTLLGRQRPCEIGGGHIRDGALACLRVSGSLGRAERLLPALFVRPGRAASVLPRGPEQVRCWSWGGRRSPSDSVRRCAPSPPSADGL</sequence>
<dbReference type="EMBL" id="JANPWB010000012">
    <property type="protein sequence ID" value="KAJ1118935.1"/>
    <property type="molecule type" value="Genomic_DNA"/>
</dbReference>
<evidence type="ECO:0000313" key="3">
    <source>
        <dbReference type="Proteomes" id="UP001066276"/>
    </source>
</evidence>
<dbReference type="Proteomes" id="UP001066276">
    <property type="component" value="Chromosome 8"/>
</dbReference>